<dbReference type="NCBIfam" id="TIGR03901">
    <property type="entry name" value="MYXO-CTERM"/>
    <property type="match status" value="1"/>
</dbReference>
<proteinExistence type="predicted"/>
<comment type="caution">
    <text evidence="3">The sequence shown here is derived from an EMBL/GenBank/DDBJ whole genome shotgun (WGS) entry which is preliminary data.</text>
</comment>
<dbReference type="eggNOG" id="COG5164">
    <property type="taxonomic scope" value="Bacteria"/>
</dbReference>
<reference evidence="3 4" key="1">
    <citation type="submission" date="2007-06" db="EMBL/GenBank/DDBJ databases">
        <authorList>
            <person name="Shimkets L."/>
            <person name="Ferriera S."/>
            <person name="Johnson J."/>
            <person name="Kravitz S."/>
            <person name="Beeson K."/>
            <person name="Sutton G."/>
            <person name="Rogers Y.-H."/>
            <person name="Friedman R."/>
            <person name="Frazier M."/>
            <person name="Venter J.C."/>
        </authorList>
    </citation>
    <scope>NUCLEOTIDE SEQUENCE [LARGE SCALE GENOMIC DNA]</scope>
    <source>
        <strain evidence="3 4">SIR-1</strain>
    </source>
</reference>
<dbReference type="SUPFAM" id="SSF53300">
    <property type="entry name" value="vWA-like"/>
    <property type="match status" value="2"/>
</dbReference>
<evidence type="ECO:0000313" key="4">
    <source>
        <dbReference type="Proteomes" id="UP000005801"/>
    </source>
</evidence>
<accession>A6GG48</accession>
<dbReference type="EMBL" id="ABCS01000101">
    <property type="protein sequence ID" value="EDM75176.1"/>
    <property type="molecule type" value="Genomic_DNA"/>
</dbReference>
<dbReference type="InterPro" id="IPR024038">
    <property type="entry name" value="MYXO-CTERM"/>
</dbReference>
<evidence type="ECO:0000256" key="1">
    <source>
        <dbReference type="SAM" id="MobiDB-lite"/>
    </source>
</evidence>
<dbReference type="AlphaFoldDB" id="A6GG48"/>
<feature type="compositionally biased region" description="Acidic residues" evidence="1">
    <location>
        <begin position="10"/>
        <end position="24"/>
    </location>
</feature>
<organism evidence="3 4">
    <name type="scientific">Plesiocystis pacifica SIR-1</name>
    <dbReference type="NCBI Taxonomy" id="391625"/>
    <lineage>
        <taxon>Bacteria</taxon>
        <taxon>Pseudomonadati</taxon>
        <taxon>Myxococcota</taxon>
        <taxon>Polyangia</taxon>
        <taxon>Nannocystales</taxon>
        <taxon>Nannocystaceae</taxon>
        <taxon>Plesiocystis</taxon>
    </lineage>
</organism>
<evidence type="ECO:0000259" key="2">
    <source>
        <dbReference type="PROSITE" id="PS50234"/>
    </source>
</evidence>
<sequence>MGLAFAIGTDEGEAEAGGEEECPSETECTFKKPNILFMVDNSTSMNEIWDTDNNLTRWQVSVNALQQIVAPGSFLSQNTHLALMRFGHDPSPAEGTTIPDDSSGIVDGQVIDVHWDDDQASYLPCNGQALLDALDATPAPANGSLFGIGTWTKGALDRAASEIAQTKADHPEDQVDTPRAYVNVVLTDGSWTSQDGTSPLSPASQNPSITAGALYDDQDIPTYVVAVAGDPQAEAAADEVAAAGGTTAAIDGNTPEELGTALNEIVTDIIESVVAPECVGGLPRAMIILDASSSMLNTDGGTMFGAMGETGWDQAGGALVGEMGLFDIDVGTGTAEDLTHLGLTVFGYDTPNLAGAESLEEDPGYLPAYDAGEPRVLVGYGPCSKDNFAWALDPNSSCTEPGCTDPWGGPPIAWDYDDGQANPPEFDAPTFSHMPQCAGNGFCSGSGTYTHLGLQLVKDYQQAYSGSTMNNDMAPYPTADETLYFNILITDGQYNGYSTNAQVQGELEEMYNSGITTYVIGFGDGVDTAAAQAQLQNMAQWGSGSQNNYYDANNQTELEQALTTIFGGLEFDPCCAFNDCSVTPEPTTNEPDPVPSNDDDSEDETTTTTGMEDDTTTTTGMEDDTTTDTTTDTGEEDPTTDTDSESESESESESDTAADEVTAEEDSGDVMADGDELGGGGGEGCNCSTEGGADPRGLLGTVLLFGLAGFVRRRRN</sequence>
<dbReference type="Proteomes" id="UP000005801">
    <property type="component" value="Unassembled WGS sequence"/>
</dbReference>
<feature type="domain" description="VWFA" evidence="2">
    <location>
        <begin position="445"/>
        <end position="565"/>
    </location>
</feature>
<feature type="compositionally biased region" description="Acidic residues" evidence="1">
    <location>
        <begin position="597"/>
        <end position="626"/>
    </location>
</feature>
<evidence type="ECO:0000313" key="3">
    <source>
        <dbReference type="EMBL" id="EDM75176.1"/>
    </source>
</evidence>
<dbReference type="Gene3D" id="3.40.50.410">
    <property type="entry name" value="von Willebrand factor, type A domain"/>
    <property type="match status" value="2"/>
</dbReference>
<dbReference type="InterPro" id="IPR002035">
    <property type="entry name" value="VWF_A"/>
</dbReference>
<feature type="compositionally biased region" description="Acidic residues" evidence="1">
    <location>
        <begin position="633"/>
        <end position="676"/>
    </location>
</feature>
<feature type="region of interest" description="Disordered" evidence="1">
    <location>
        <begin position="1"/>
        <end position="25"/>
    </location>
</feature>
<dbReference type="PROSITE" id="PS50234">
    <property type="entry name" value="VWFA"/>
    <property type="match status" value="2"/>
</dbReference>
<name>A6GG48_9BACT</name>
<feature type="region of interest" description="Disordered" evidence="1">
    <location>
        <begin position="585"/>
        <end position="696"/>
    </location>
</feature>
<gene>
    <name evidence="3" type="ORF">PPSIR1_08092</name>
</gene>
<protein>
    <recommendedName>
        <fullName evidence="2">VWFA domain-containing protein</fullName>
    </recommendedName>
</protein>
<dbReference type="InterPro" id="IPR036465">
    <property type="entry name" value="vWFA_dom_sf"/>
</dbReference>
<keyword evidence="4" id="KW-1185">Reference proteome</keyword>
<feature type="domain" description="VWFA" evidence="2">
    <location>
        <begin position="34"/>
        <end position="269"/>
    </location>
</feature>